<dbReference type="GO" id="GO:0003700">
    <property type="term" value="F:DNA-binding transcription factor activity"/>
    <property type="evidence" value="ECO:0007669"/>
    <property type="project" value="InterPro"/>
</dbReference>
<name>A0A8J7K6I0_9GAMM</name>
<dbReference type="EMBL" id="JADEYS010000015">
    <property type="protein sequence ID" value="MBE9398510.1"/>
    <property type="molecule type" value="Genomic_DNA"/>
</dbReference>
<dbReference type="Pfam" id="PF00392">
    <property type="entry name" value="GntR"/>
    <property type="match status" value="1"/>
</dbReference>
<evidence type="ECO:0000256" key="7">
    <source>
        <dbReference type="ARBA" id="ARBA00023163"/>
    </source>
</evidence>
<dbReference type="PANTHER" id="PTHR46577">
    <property type="entry name" value="HTH-TYPE TRANSCRIPTIONAL REGULATORY PROTEIN GABR"/>
    <property type="match status" value="1"/>
</dbReference>
<reference evidence="9" key="1">
    <citation type="submission" date="2020-10" db="EMBL/GenBank/DDBJ databases">
        <title>Bacterium isolated from coastal waters sediment.</title>
        <authorList>
            <person name="Chen R.-J."/>
            <person name="Lu D.-C."/>
            <person name="Zhu K.-L."/>
            <person name="Du Z.-J."/>
        </authorList>
    </citation>
    <scope>NUCLEOTIDE SEQUENCE</scope>
    <source>
        <strain evidence="9">N1Y112</strain>
    </source>
</reference>
<dbReference type="PANTHER" id="PTHR46577:SF2">
    <property type="entry name" value="TRANSCRIPTIONAL REGULATORY PROTEIN"/>
    <property type="match status" value="1"/>
</dbReference>
<dbReference type="Pfam" id="PF00155">
    <property type="entry name" value="Aminotran_1_2"/>
    <property type="match status" value="1"/>
</dbReference>
<protein>
    <submittedName>
        <fullName evidence="9">PLP-dependent aminotransferase family protein</fullName>
    </submittedName>
</protein>
<evidence type="ECO:0000256" key="2">
    <source>
        <dbReference type="ARBA" id="ARBA00022576"/>
    </source>
</evidence>
<dbReference type="InterPro" id="IPR051446">
    <property type="entry name" value="HTH_trans_reg/aminotransferase"/>
</dbReference>
<evidence type="ECO:0000313" key="9">
    <source>
        <dbReference type="EMBL" id="MBE9398510.1"/>
    </source>
</evidence>
<dbReference type="CDD" id="cd07377">
    <property type="entry name" value="WHTH_GntR"/>
    <property type="match status" value="1"/>
</dbReference>
<dbReference type="AlphaFoldDB" id="A0A8J7K6I0"/>
<dbReference type="Proteomes" id="UP000640333">
    <property type="component" value="Unassembled WGS sequence"/>
</dbReference>
<sequence length="474" mass="53237">MATKLYEQVADEIIARIEGGYYTAGQKLPSIRVLAQEYGVSISTVQEAYRIIEERGYTEVRPKSGHFVKARNSAPVLPDVSPLPQRPVKVSAWSNILNMLNADEAENMLNLGWAIPDLKSPTLKPLTRDLNDINRRLGMRSLSYDYVRGNKALRRQIARLGVDSGLQLHPDDILVTSGCQEALSSSLRAITQPGDIVAVDSPFYFGAVQTIEASGLKAIEIPSHPETGTSLEALELAFAQWPIKVLVLTPTCNNPMGYSIPEAHRPKIIELCNQHDIILIEDDIYGDLSFQYPRPRSLKSYDTEGRVILCSSFSKTLAPGLRVGWVAPGRYLDEVLHMKYVSSISTPTVSQMAVAEYVSQGAYERHLRKMRENYQRGRDIMIELIQRYFPEGTRMTYPQGGFVIWVVMPKAINTTELNNRVKQFGISFAPGELFTTTKKYKNQMRLNYTNCPCLEVEEAIRTIGQISKEMLLEA</sequence>
<keyword evidence="6" id="KW-0238">DNA-binding</keyword>
<dbReference type="InterPro" id="IPR004839">
    <property type="entry name" value="Aminotransferase_I/II_large"/>
</dbReference>
<evidence type="ECO:0000313" key="10">
    <source>
        <dbReference type="Proteomes" id="UP000640333"/>
    </source>
</evidence>
<dbReference type="Gene3D" id="3.40.640.10">
    <property type="entry name" value="Type I PLP-dependent aspartate aminotransferase-like (Major domain)"/>
    <property type="match status" value="1"/>
</dbReference>
<dbReference type="RefSeq" id="WP_193954144.1">
    <property type="nucleotide sequence ID" value="NZ_JADEYS010000015.1"/>
</dbReference>
<dbReference type="GO" id="GO:0030170">
    <property type="term" value="F:pyridoxal phosphate binding"/>
    <property type="evidence" value="ECO:0007669"/>
    <property type="project" value="InterPro"/>
</dbReference>
<proteinExistence type="inferred from homology"/>
<dbReference type="Gene3D" id="3.90.1150.10">
    <property type="entry name" value="Aspartate Aminotransferase, domain 1"/>
    <property type="match status" value="1"/>
</dbReference>
<dbReference type="CDD" id="cd00609">
    <property type="entry name" value="AAT_like"/>
    <property type="match status" value="1"/>
</dbReference>
<keyword evidence="5" id="KW-0805">Transcription regulation</keyword>
<gene>
    <name evidence="9" type="ORF">IOQ59_14710</name>
</gene>
<accession>A0A8J7K6I0</accession>
<dbReference type="PROSITE" id="PS50949">
    <property type="entry name" value="HTH_GNTR"/>
    <property type="match status" value="1"/>
</dbReference>
<dbReference type="InterPro" id="IPR015422">
    <property type="entry name" value="PyrdxlP-dep_Trfase_small"/>
</dbReference>
<keyword evidence="2 9" id="KW-0032">Aminotransferase</keyword>
<evidence type="ECO:0000256" key="6">
    <source>
        <dbReference type="ARBA" id="ARBA00023125"/>
    </source>
</evidence>
<comment type="caution">
    <text evidence="9">The sequence shown here is derived from an EMBL/GenBank/DDBJ whole genome shotgun (WGS) entry which is preliminary data.</text>
</comment>
<evidence type="ECO:0000256" key="4">
    <source>
        <dbReference type="ARBA" id="ARBA00022898"/>
    </source>
</evidence>
<evidence type="ECO:0000256" key="5">
    <source>
        <dbReference type="ARBA" id="ARBA00023015"/>
    </source>
</evidence>
<feature type="domain" description="HTH gntR-type" evidence="8">
    <location>
        <begin position="3"/>
        <end position="71"/>
    </location>
</feature>
<dbReference type="InterPro" id="IPR036390">
    <property type="entry name" value="WH_DNA-bd_sf"/>
</dbReference>
<evidence type="ECO:0000256" key="1">
    <source>
        <dbReference type="ARBA" id="ARBA00005384"/>
    </source>
</evidence>
<dbReference type="SMART" id="SM00345">
    <property type="entry name" value="HTH_GNTR"/>
    <property type="match status" value="1"/>
</dbReference>
<dbReference type="InterPro" id="IPR036388">
    <property type="entry name" value="WH-like_DNA-bd_sf"/>
</dbReference>
<evidence type="ECO:0000259" key="8">
    <source>
        <dbReference type="PROSITE" id="PS50949"/>
    </source>
</evidence>
<dbReference type="InterPro" id="IPR015424">
    <property type="entry name" value="PyrdxlP-dep_Trfase"/>
</dbReference>
<dbReference type="GO" id="GO:0008483">
    <property type="term" value="F:transaminase activity"/>
    <property type="evidence" value="ECO:0007669"/>
    <property type="project" value="UniProtKB-KW"/>
</dbReference>
<dbReference type="FunFam" id="3.40.640.10:FF:000023">
    <property type="entry name" value="Transcriptional regulator, GntR family"/>
    <property type="match status" value="1"/>
</dbReference>
<dbReference type="SUPFAM" id="SSF53383">
    <property type="entry name" value="PLP-dependent transferases"/>
    <property type="match status" value="1"/>
</dbReference>
<keyword evidence="10" id="KW-1185">Reference proteome</keyword>
<dbReference type="GO" id="GO:0003677">
    <property type="term" value="F:DNA binding"/>
    <property type="evidence" value="ECO:0007669"/>
    <property type="project" value="UniProtKB-KW"/>
</dbReference>
<comment type="similarity">
    <text evidence="1">In the C-terminal section; belongs to the class-I pyridoxal-phosphate-dependent aminotransferase family.</text>
</comment>
<keyword evidence="3" id="KW-0808">Transferase</keyword>
<keyword evidence="4" id="KW-0663">Pyridoxal phosphate</keyword>
<dbReference type="SUPFAM" id="SSF46785">
    <property type="entry name" value="Winged helix' DNA-binding domain"/>
    <property type="match status" value="1"/>
</dbReference>
<keyword evidence="7" id="KW-0804">Transcription</keyword>
<dbReference type="InterPro" id="IPR015421">
    <property type="entry name" value="PyrdxlP-dep_Trfase_major"/>
</dbReference>
<evidence type="ECO:0000256" key="3">
    <source>
        <dbReference type="ARBA" id="ARBA00022679"/>
    </source>
</evidence>
<dbReference type="InterPro" id="IPR000524">
    <property type="entry name" value="Tscrpt_reg_HTH_GntR"/>
</dbReference>
<organism evidence="9 10">
    <name type="scientific">Pontibacterium sinense</name>
    <dbReference type="NCBI Taxonomy" id="2781979"/>
    <lineage>
        <taxon>Bacteria</taxon>
        <taxon>Pseudomonadati</taxon>
        <taxon>Pseudomonadota</taxon>
        <taxon>Gammaproteobacteria</taxon>
        <taxon>Oceanospirillales</taxon>
        <taxon>Oceanospirillaceae</taxon>
        <taxon>Pontibacterium</taxon>
    </lineage>
</organism>
<dbReference type="Gene3D" id="1.10.10.10">
    <property type="entry name" value="Winged helix-like DNA-binding domain superfamily/Winged helix DNA-binding domain"/>
    <property type="match status" value="1"/>
</dbReference>